<keyword evidence="1" id="KW-0732">Signal</keyword>
<evidence type="ECO:0000256" key="1">
    <source>
        <dbReference type="SAM" id="SignalP"/>
    </source>
</evidence>
<protein>
    <recommendedName>
        <fullName evidence="4">Lipoprotein</fullName>
    </recommendedName>
</protein>
<feature type="chain" id="PRO_5043846973" description="Lipoprotein" evidence="1">
    <location>
        <begin position="18"/>
        <end position="140"/>
    </location>
</feature>
<evidence type="ECO:0000313" key="2">
    <source>
        <dbReference type="EMBL" id="MEC6056484.1"/>
    </source>
</evidence>
<reference evidence="2" key="2">
    <citation type="submission" date="2024-01" db="EMBL/GenBank/DDBJ databases">
        <authorList>
            <person name="Macesic N."/>
        </authorList>
    </citation>
    <scope>NUCLEOTIDE SEQUENCE</scope>
    <source>
        <strain evidence="2">CPO071</strain>
    </source>
</reference>
<name>A0AAW9PE83_KLEVA</name>
<gene>
    <name evidence="2" type="ORF">QAB22_007915</name>
</gene>
<proteinExistence type="predicted"/>
<accession>A0AAW9PE83</accession>
<dbReference type="AlphaFoldDB" id="A0AAW9PE83"/>
<sequence>MKKIALALMILSITGCASTVVPPSKAISAPKERVFKYQINAGNNTALTIIRDAGIVGSGCYAAVYLNGEQVAKLNPKEKATFYISEGEWAVGANLTGKGLCSLSPERQERIFIVKAGERKVVRIFTDSNANVDIRPTTIN</sequence>
<dbReference type="PROSITE" id="PS51257">
    <property type="entry name" value="PROKAR_LIPOPROTEIN"/>
    <property type="match status" value="1"/>
</dbReference>
<feature type="signal peptide" evidence="1">
    <location>
        <begin position="1"/>
        <end position="17"/>
    </location>
</feature>
<dbReference type="Proteomes" id="UP001176846">
    <property type="component" value="Unassembled WGS sequence"/>
</dbReference>
<evidence type="ECO:0000313" key="3">
    <source>
        <dbReference type="Proteomes" id="UP001176846"/>
    </source>
</evidence>
<evidence type="ECO:0008006" key="4">
    <source>
        <dbReference type="Google" id="ProtNLM"/>
    </source>
</evidence>
<dbReference type="EMBL" id="JARTTN020000001">
    <property type="protein sequence ID" value="MEC6056484.1"/>
    <property type="molecule type" value="Genomic_DNA"/>
</dbReference>
<dbReference type="RefSeq" id="WP_032448928.1">
    <property type="nucleotide sequence ID" value="NZ_JARTTN020000001.1"/>
</dbReference>
<comment type="caution">
    <text evidence="2">The sequence shown here is derived from an EMBL/GenBank/DDBJ whole genome shotgun (WGS) entry which is preliminary data.</text>
</comment>
<reference evidence="2" key="1">
    <citation type="journal article" date="2023" name="Nat. Commun.">
        <title>Genomic dissection of endemic carbapenem resistance reveals metallo-beta-lactamase dissemination through clonal, plasmid and integron transfer.</title>
        <authorList>
            <person name="Macesic N."/>
            <person name="Hawkey J."/>
            <person name="Vezina B."/>
            <person name="Wisniewski J.A."/>
            <person name="Cottingham H."/>
            <person name="Blakeway L.V."/>
            <person name="Harshegyi T."/>
            <person name="Pragastis K."/>
            <person name="Badoordeen G.Z."/>
            <person name="Dennison A."/>
            <person name="Spelman D.W."/>
            <person name="Jenney A.W.J."/>
            <person name="Peleg A.Y."/>
        </authorList>
    </citation>
    <scope>NUCLEOTIDE SEQUENCE</scope>
    <source>
        <strain evidence="2">CPO071</strain>
    </source>
</reference>
<organism evidence="2 3">
    <name type="scientific">Klebsiella variicola</name>
    <dbReference type="NCBI Taxonomy" id="244366"/>
    <lineage>
        <taxon>Bacteria</taxon>
        <taxon>Pseudomonadati</taxon>
        <taxon>Pseudomonadota</taxon>
        <taxon>Gammaproteobacteria</taxon>
        <taxon>Enterobacterales</taxon>
        <taxon>Enterobacteriaceae</taxon>
        <taxon>Klebsiella/Raoultella group</taxon>
        <taxon>Klebsiella</taxon>
        <taxon>Klebsiella pneumoniae complex</taxon>
    </lineage>
</organism>